<keyword evidence="1" id="KW-0812">Transmembrane</keyword>
<name>A0ABR4SQZ6_BARQI</name>
<dbReference type="Proteomes" id="UP000027143">
    <property type="component" value="Unassembled WGS sequence"/>
</dbReference>
<comment type="caution">
    <text evidence="2">The sequence shown here is derived from an EMBL/GenBank/DDBJ whole genome shotgun (WGS) entry which is preliminary data.</text>
</comment>
<evidence type="ECO:0000256" key="1">
    <source>
        <dbReference type="SAM" id="Phobius"/>
    </source>
</evidence>
<organism evidence="2 3">
    <name type="scientific">Bartonella quintana JK 68</name>
    <dbReference type="NCBI Taxonomy" id="1134503"/>
    <lineage>
        <taxon>Bacteria</taxon>
        <taxon>Pseudomonadati</taxon>
        <taxon>Pseudomonadota</taxon>
        <taxon>Alphaproteobacteria</taxon>
        <taxon>Hyphomicrobiales</taxon>
        <taxon>Bartonellaceae</taxon>
        <taxon>Bartonella</taxon>
    </lineage>
</organism>
<sequence length="95" mass="10958">MNSGVRKGSRIRFWKRFPRTIGYDGEAVRIDAAVVGFLIMLEVLLYIGLQAIEETNMKRRCWEKASQDSTLKNHAMVNVLSEVLHFFLLQEIGMI</sequence>
<feature type="transmembrane region" description="Helical" evidence="1">
    <location>
        <begin position="32"/>
        <end position="52"/>
    </location>
</feature>
<dbReference type="RefSeq" id="WP_034451017.1">
    <property type="nucleotide sequence ID" value="NZ_KL446932.1"/>
</dbReference>
<evidence type="ECO:0000313" key="3">
    <source>
        <dbReference type="Proteomes" id="UP000027143"/>
    </source>
</evidence>
<dbReference type="EMBL" id="AHPD01000002">
    <property type="protein sequence ID" value="KEC66823.1"/>
    <property type="molecule type" value="Genomic_DNA"/>
</dbReference>
<protein>
    <submittedName>
        <fullName evidence="2">Uncharacterized protein</fullName>
    </submittedName>
</protein>
<gene>
    <name evidence="2" type="ORF">O7U_00097</name>
</gene>
<proteinExistence type="predicted"/>
<reference evidence="2 3" key="1">
    <citation type="submission" date="2012-04" db="EMBL/GenBank/DDBJ databases">
        <title>The Genome Sequence of Bartonella quintana JK 68.</title>
        <authorList>
            <consortium name="The Broad Institute Genome Sequencing Platform"/>
            <consortium name="The Broad Institute Genome Sequencing Center for Infectious Disease"/>
            <person name="Feldgarden M."/>
            <person name="Kirby J."/>
            <person name="Kosoy M."/>
            <person name="Birtles R."/>
            <person name="Probert W.S."/>
            <person name="Chiaraviglio L."/>
            <person name="Walker B."/>
            <person name="Young S.K."/>
            <person name="Zeng Q."/>
            <person name="Gargeya S."/>
            <person name="Fitzgerald M."/>
            <person name="Haas B."/>
            <person name="Abouelleil A."/>
            <person name="Alvarado L."/>
            <person name="Arachchi H.M."/>
            <person name="Berlin A.M."/>
            <person name="Chapman S.B."/>
            <person name="Goldberg J."/>
            <person name="Griggs A."/>
            <person name="Gujja S."/>
            <person name="Hansen M."/>
            <person name="Howarth C."/>
            <person name="Imamovic A."/>
            <person name="Larimer J."/>
            <person name="McCowen C."/>
            <person name="Montmayeur A."/>
            <person name="Murphy C."/>
            <person name="Neiman D."/>
            <person name="Pearson M."/>
            <person name="Priest M."/>
            <person name="Roberts A."/>
            <person name="Saif S."/>
            <person name="Shea T."/>
            <person name="Sisk P."/>
            <person name="Sykes S."/>
            <person name="Wortman J."/>
            <person name="Nusbaum C."/>
            <person name="Birren B."/>
        </authorList>
    </citation>
    <scope>NUCLEOTIDE SEQUENCE [LARGE SCALE GENOMIC DNA]</scope>
    <source>
        <strain evidence="2 3">JK 68</strain>
    </source>
</reference>
<keyword evidence="1" id="KW-0472">Membrane</keyword>
<evidence type="ECO:0000313" key="2">
    <source>
        <dbReference type="EMBL" id="KEC66823.1"/>
    </source>
</evidence>
<accession>A0ABR4SQZ6</accession>
<keyword evidence="3" id="KW-1185">Reference proteome</keyword>
<keyword evidence="1" id="KW-1133">Transmembrane helix</keyword>